<dbReference type="Proteomes" id="UP000799764">
    <property type="component" value="Unassembled WGS sequence"/>
</dbReference>
<gene>
    <name evidence="5" type="ORF">P171DRAFT_433606</name>
</gene>
<dbReference type="Pfam" id="PF24808">
    <property type="entry name" value="DUF7707"/>
    <property type="match status" value="1"/>
</dbReference>
<keyword evidence="2" id="KW-0812">Transmembrane</keyword>
<feature type="region of interest" description="Disordered" evidence="1">
    <location>
        <begin position="135"/>
        <end position="159"/>
    </location>
</feature>
<keyword evidence="3" id="KW-0732">Signal</keyword>
<accession>A0A9P4PFJ7</accession>
<feature type="chain" id="PRO_5040376435" description="DUF7707 domain-containing protein" evidence="3">
    <location>
        <begin position="19"/>
        <end position="205"/>
    </location>
</feature>
<evidence type="ECO:0000256" key="3">
    <source>
        <dbReference type="SAM" id="SignalP"/>
    </source>
</evidence>
<sequence>MRSTFTFGVLALAGFSAAQEQYTIDPSTVQQSTRDYWCSQQTASCPYICLQQAGVTSMNTVSNDCDSDSLKATCVCDNGISPNLTQYTQTLPYNICQQWGTNCVADCGIGENACANSCRADHPCGAQDPFKGNATKTSSSASHASTAKPTGTSDSDASSTIPVTGFAGATSSPDSPGAASALVGFGASYGMAVTLVGIFASLILL</sequence>
<feature type="signal peptide" evidence="3">
    <location>
        <begin position="1"/>
        <end position="18"/>
    </location>
</feature>
<dbReference type="AlphaFoldDB" id="A0A9P4PFJ7"/>
<proteinExistence type="predicted"/>
<evidence type="ECO:0000259" key="4">
    <source>
        <dbReference type="Pfam" id="PF24808"/>
    </source>
</evidence>
<dbReference type="PANTHER" id="PTHR38118:SF2">
    <property type="entry name" value="CDP-ALCOHOL PHOSPHATIDYLTRANSFERASE PROTEIN"/>
    <property type="match status" value="1"/>
</dbReference>
<feature type="compositionally biased region" description="Low complexity" evidence="1">
    <location>
        <begin position="135"/>
        <end position="150"/>
    </location>
</feature>
<protein>
    <recommendedName>
        <fullName evidence="4">DUF7707 domain-containing protein</fullName>
    </recommendedName>
</protein>
<dbReference type="EMBL" id="MU001504">
    <property type="protein sequence ID" value="KAF2442016.1"/>
    <property type="molecule type" value="Genomic_DNA"/>
</dbReference>
<evidence type="ECO:0000256" key="1">
    <source>
        <dbReference type="SAM" id="MobiDB-lite"/>
    </source>
</evidence>
<evidence type="ECO:0000313" key="5">
    <source>
        <dbReference type="EMBL" id="KAF2442016.1"/>
    </source>
</evidence>
<dbReference type="InterPro" id="IPR056124">
    <property type="entry name" value="DUF7707"/>
</dbReference>
<keyword evidence="6" id="KW-1185">Reference proteome</keyword>
<organism evidence="5 6">
    <name type="scientific">Karstenula rhodostoma CBS 690.94</name>
    <dbReference type="NCBI Taxonomy" id="1392251"/>
    <lineage>
        <taxon>Eukaryota</taxon>
        <taxon>Fungi</taxon>
        <taxon>Dikarya</taxon>
        <taxon>Ascomycota</taxon>
        <taxon>Pezizomycotina</taxon>
        <taxon>Dothideomycetes</taxon>
        <taxon>Pleosporomycetidae</taxon>
        <taxon>Pleosporales</taxon>
        <taxon>Massarineae</taxon>
        <taxon>Didymosphaeriaceae</taxon>
        <taxon>Karstenula</taxon>
    </lineage>
</organism>
<feature type="domain" description="DUF7707" evidence="4">
    <location>
        <begin position="22"/>
        <end position="129"/>
    </location>
</feature>
<feature type="transmembrane region" description="Helical" evidence="2">
    <location>
        <begin position="181"/>
        <end position="204"/>
    </location>
</feature>
<dbReference type="PANTHER" id="PTHR38118">
    <property type="entry name" value="ANCHORED CELL WALL PROTEIN 11-RELATED"/>
    <property type="match status" value="1"/>
</dbReference>
<reference evidence="5" key="1">
    <citation type="journal article" date="2020" name="Stud. Mycol.">
        <title>101 Dothideomycetes genomes: a test case for predicting lifestyles and emergence of pathogens.</title>
        <authorList>
            <person name="Haridas S."/>
            <person name="Albert R."/>
            <person name="Binder M."/>
            <person name="Bloem J."/>
            <person name="Labutti K."/>
            <person name="Salamov A."/>
            <person name="Andreopoulos B."/>
            <person name="Baker S."/>
            <person name="Barry K."/>
            <person name="Bills G."/>
            <person name="Bluhm B."/>
            <person name="Cannon C."/>
            <person name="Castanera R."/>
            <person name="Culley D."/>
            <person name="Daum C."/>
            <person name="Ezra D."/>
            <person name="Gonzalez J."/>
            <person name="Henrissat B."/>
            <person name="Kuo A."/>
            <person name="Liang C."/>
            <person name="Lipzen A."/>
            <person name="Lutzoni F."/>
            <person name="Magnuson J."/>
            <person name="Mondo S."/>
            <person name="Nolan M."/>
            <person name="Ohm R."/>
            <person name="Pangilinan J."/>
            <person name="Park H.-J."/>
            <person name="Ramirez L."/>
            <person name="Alfaro M."/>
            <person name="Sun H."/>
            <person name="Tritt A."/>
            <person name="Yoshinaga Y."/>
            <person name="Zwiers L.-H."/>
            <person name="Turgeon B."/>
            <person name="Goodwin S."/>
            <person name="Spatafora J."/>
            <person name="Crous P."/>
            <person name="Grigoriev I."/>
        </authorList>
    </citation>
    <scope>NUCLEOTIDE SEQUENCE</scope>
    <source>
        <strain evidence="5">CBS 690.94</strain>
    </source>
</reference>
<evidence type="ECO:0000313" key="6">
    <source>
        <dbReference type="Proteomes" id="UP000799764"/>
    </source>
</evidence>
<comment type="caution">
    <text evidence="5">The sequence shown here is derived from an EMBL/GenBank/DDBJ whole genome shotgun (WGS) entry which is preliminary data.</text>
</comment>
<dbReference type="OrthoDB" id="2439692at2759"/>
<keyword evidence="2" id="KW-0472">Membrane</keyword>
<evidence type="ECO:0000256" key="2">
    <source>
        <dbReference type="SAM" id="Phobius"/>
    </source>
</evidence>
<name>A0A9P4PFJ7_9PLEO</name>
<keyword evidence="2" id="KW-1133">Transmembrane helix</keyword>